<protein>
    <submittedName>
        <fullName evidence="2">Uncharacterized protein</fullName>
    </submittedName>
</protein>
<evidence type="ECO:0000313" key="2">
    <source>
        <dbReference type="EMBL" id="KIR80914.1"/>
    </source>
</evidence>
<accession>A0ABR5BZ49</accession>
<dbReference type="EMBL" id="KN848619">
    <property type="protein sequence ID" value="KIR80914.1"/>
    <property type="molecule type" value="Genomic_DNA"/>
</dbReference>
<sequence>MVWALEGGSASHGTPSASTAAGSSPLRTSHAVPPSSPSPAPPHTPSSPSLSPTSPLATSFFDVPSSAAVSSTFPQPTEAVSHSIYMLGVLQKKHLRLLKRWVQDGLLYLWADESARRLSDWQDVSDLAGALRQRVEKDSGTILIAEEEDDVPVHLRDWRIDGTKVAEVPVSEAEVEKEEVGSFLDSLT</sequence>
<evidence type="ECO:0000313" key="3">
    <source>
        <dbReference type="Proteomes" id="UP000054272"/>
    </source>
</evidence>
<feature type="compositionally biased region" description="Low complexity" evidence="1">
    <location>
        <begin position="7"/>
        <end position="33"/>
    </location>
</feature>
<proteinExistence type="predicted"/>
<dbReference type="Proteomes" id="UP000054272">
    <property type="component" value="Unassembled WGS sequence"/>
</dbReference>
<reference evidence="2 3" key="1">
    <citation type="submission" date="2015-01" db="EMBL/GenBank/DDBJ databases">
        <title>The Genome Sequence of Cryptococcus gattii EJB2.</title>
        <authorList>
            <consortium name="The Broad Institute Genomics Platform"/>
            <person name="Cuomo C."/>
            <person name="Litvintseva A."/>
            <person name="Chen Y."/>
            <person name="Heitman J."/>
            <person name="Sun S."/>
            <person name="Springer D."/>
            <person name="Dromer F."/>
            <person name="Young S."/>
            <person name="Zeng Q."/>
            <person name="Gargeya S."/>
            <person name="Abouelleil A."/>
            <person name="Alvarado L."/>
            <person name="Chapman S.B."/>
            <person name="Gainer-Dewar J."/>
            <person name="Goldberg J."/>
            <person name="Griggs A."/>
            <person name="Gujja S."/>
            <person name="Hansen M."/>
            <person name="Howarth C."/>
            <person name="Imamovic A."/>
            <person name="Larimer J."/>
            <person name="Murphy C."/>
            <person name="Naylor J."/>
            <person name="Pearson M."/>
            <person name="Priest M."/>
            <person name="Roberts A."/>
            <person name="Saif S."/>
            <person name="Shea T."/>
            <person name="Sykes S."/>
            <person name="Wortman J."/>
            <person name="Nusbaum C."/>
            <person name="Birren B."/>
        </authorList>
    </citation>
    <scope>NUCLEOTIDE SEQUENCE [LARGE SCALE GENOMIC DNA]</scope>
    <source>
        <strain evidence="2 3">EJB2</strain>
    </source>
</reference>
<feature type="region of interest" description="Disordered" evidence="1">
    <location>
        <begin position="1"/>
        <end position="54"/>
    </location>
</feature>
<gene>
    <name evidence="2" type="ORF">I306_01953</name>
</gene>
<organism evidence="2 3">
    <name type="scientific">Cryptococcus gattii EJB2</name>
    <dbReference type="NCBI Taxonomy" id="1296103"/>
    <lineage>
        <taxon>Eukaryota</taxon>
        <taxon>Fungi</taxon>
        <taxon>Dikarya</taxon>
        <taxon>Basidiomycota</taxon>
        <taxon>Agaricomycotina</taxon>
        <taxon>Tremellomycetes</taxon>
        <taxon>Tremellales</taxon>
        <taxon>Cryptococcaceae</taxon>
        <taxon>Cryptococcus</taxon>
        <taxon>Cryptococcus gattii species complex</taxon>
    </lineage>
</organism>
<feature type="compositionally biased region" description="Pro residues" evidence="1">
    <location>
        <begin position="34"/>
        <end position="45"/>
    </location>
</feature>
<evidence type="ECO:0000256" key="1">
    <source>
        <dbReference type="SAM" id="MobiDB-lite"/>
    </source>
</evidence>
<name>A0ABR5BZ49_9TREE</name>
<keyword evidence="3" id="KW-1185">Reference proteome</keyword>